<evidence type="ECO:0000256" key="2">
    <source>
        <dbReference type="ARBA" id="ARBA00004123"/>
    </source>
</evidence>
<keyword evidence="4" id="KW-0479">Metal-binding</keyword>
<evidence type="ECO:0000256" key="11">
    <source>
        <dbReference type="ARBA" id="ARBA00048336"/>
    </source>
</evidence>
<keyword evidence="6" id="KW-0460">Magnesium</keyword>
<evidence type="ECO:0000313" key="16">
    <source>
        <dbReference type="Proteomes" id="UP001527925"/>
    </source>
</evidence>
<evidence type="ECO:0000256" key="4">
    <source>
        <dbReference type="ARBA" id="ARBA00022723"/>
    </source>
</evidence>
<dbReference type="Pfam" id="PF03031">
    <property type="entry name" value="NIF"/>
    <property type="match status" value="1"/>
</dbReference>
<sequence>MSGTTAPPGDPTRAAGSVVTSPFAEATVLPAGQEPRTAASHPSIGEAASPATGSLAAAAVAQVADDDNSRDARNNSGGAGAGAKADGEPTLRLLATWNGGRYSMQVPASTTMGQLKRLLEDETHVHPTRQKLLGLVKGKLPADDVPLRSLELKDPHPFIMMGTVESSIPRSTAAPATPAAAASAPESSLPEALNDAQRDPANKQALAATHIRIINEPRPNRRLLVLDLDYTLFDCKTPSNNIMDLARPGLHEFLAAVYPYYDICVWSQTSWRWVEAKITELGMLLHSKYKIAFVLDETSMFSITSMARTTRDGRPARHMVKPLELIWSKFPDRFSAKNTIHIDDLSRNFVLNLQSGLEISPFRNGPASQATDRELYALSRYLLLLVIVPDFRTLDHKQWKTFGNPLPK</sequence>
<dbReference type="EC" id="3.1.3.16" evidence="3"/>
<evidence type="ECO:0000259" key="14">
    <source>
        <dbReference type="PROSITE" id="PS50969"/>
    </source>
</evidence>
<dbReference type="SUPFAM" id="SSF56784">
    <property type="entry name" value="HAD-like"/>
    <property type="match status" value="1"/>
</dbReference>
<comment type="cofactor">
    <cofactor evidence="1">
        <name>Mg(2+)</name>
        <dbReference type="ChEBI" id="CHEBI:18420"/>
    </cofactor>
</comment>
<evidence type="ECO:0000313" key="15">
    <source>
        <dbReference type="EMBL" id="KAL2914381.1"/>
    </source>
</evidence>
<comment type="caution">
    <text evidence="15">The sequence shown here is derived from an EMBL/GenBank/DDBJ whole genome shotgun (WGS) entry which is preliminary data.</text>
</comment>
<keyword evidence="7" id="KW-0904">Protein phosphatase</keyword>
<evidence type="ECO:0000256" key="6">
    <source>
        <dbReference type="ARBA" id="ARBA00022842"/>
    </source>
</evidence>
<dbReference type="PANTHER" id="PTHR48493">
    <property type="entry name" value="UBIQUITIN-LIKE DOMAIN-CONTAINING CTD PHOSPHATASE 1"/>
    <property type="match status" value="1"/>
</dbReference>
<feature type="domain" description="Ubiquitin-like" evidence="13">
    <location>
        <begin position="90"/>
        <end position="167"/>
    </location>
</feature>
<evidence type="ECO:0000256" key="8">
    <source>
        <dbReference type="ARBA" id="ARBA00023242"/>
    </source>
</evidence>
<evidence type="ECO:0000256" key="5">
    <source>
        <dbReference type="ARBA" id="ARBA00022801"/>
    </source>
</evidence>
<name>A0ABR4N4B8_9FUNG</name>
<dbReference type="SMART" id="SM00577">
    <property type="entry name" value="CPDc"/>
    <property type="match status" value="1"/>
</dbReference>
<protein>
    <recommendedName>
        <fullName evidence="3">protein-serine/threonine phosphatase</fullName>
        <ecNumber evidence="3">3.1.3.16</ecNumber>
    </recommendedName>
    <alternativeName>
        <fullName evidence="9">Nuclear proteasome inhibitor UBLCP1</fullName>
    </alternativeName>
</protein>
<dbReference type="CDD" id="cd01813">
    <property type="entry name" value="Ubl_UBLCP1"/>
    <property type="match status" value="1"/>
</dbReference>
<dbReference type="SUPFAM" id="SSF54236">
    <property type="entry name" value="Ubiquitin-like"/>
    <property type="match status" value="1"/>
</dbReference>
<feature type="compositionally biased region" description="Low complexity" evidence="12">
    <location>
        <begin position="47"/>
        <end position="63"/>
    </location>
</feature>
<feature type="domain" description="FCP1 homology" evidence="14">
    <location>
        <begin position="217"/>
        <end position="385"/>
    </location>
</feature>
<evidence type="ECO:0000259" key="13">
    <source>
        <dbReference type="PROSITE" id="PS50053"/>
    </source>
</evidence>
<dbReference type="InterPro" id="IPR023214">
    <property type="entry name" value="HAD_sf"/>
</dbReference>
<evidence type="ECO:0000256" key="10">
    <source>
        <dbReference type="ARBA" id="ARBA00047761"/>
    </source>
</evidence>
<accession>A0ABR4N4B8</accession>
<comment type="catalytic activity">
    <reaction evidence="11">
        <text>O-phospho-L-threonyl-[protein] + H2O = L-threonyl-[protein] + phosphate</text>
        <dbReference type="Rhea" id="RHEA:47004"/>
        <dbReference type="Rhea" id="RHEA-COMP:11060"/>
        <dbReference type="Rhea" id="RHEA-COMP:11605"/>
        <dbReference type="ChEBI" id="CHEBI:15377"/>
        <dbReference type="ChEBI" id="CHEBI:30013"/>
        <dbReference type="ChEBI" id="CHEBI:43474"/>
        <dbReference type="ChEBI" id="CHEBI:61977"/>
        <dbReference type="EC" id="3.1.3.16"/>
    </reaction>
</comment>
<reference evidence="15 16" key="1">
    <citation type="submission" date="2023-09" db="EMBL/GenBank/DDBJ databases">
        <title>Pangenome analysis of Batrachochytrium dendrobatidis and related Chytrids.</title>
        <authorList>
            <person name="Yacoub M.N."/>
            <person name="Stajich J.E."/>
            <person name="James T.Y."/>
        </authorList>
    </citation>
    <scope>NUCLEOTIDE SEQUENCE [LARGE SCALE GENOMIC DNA]</scope>
    <source>
        <strain evidence="15 16">JEL0888</strain>
    </source>
</reference>
<comment type="subcellular location">
    <subcellularLocation>
        <location evidence="2">Nucleus</location>
    </subcellularLocation>
</comment>
<gene>
    <name evidence="15" type="ORF">HK105_206153</name>
</gene>
<feature type="compositionally biased region" description="Low complexity" evidence="12">
    <location>
        <begin position="171"/>
        <end position="193"/>
    </location>
</feature>
<feature type="region of interest" description="Disordered" evidence="12">
    <location>
        <begin position="169"/>
        <end position="201"/>
    </location>
</feature>
<evidence type="ECO:0000256" key="9">
    <source>
        <dbReference type="ARBA" id="ARBA00032039"/>
    </source>
</evidence>
<evidence type="ECO:0000256" key="1">
    <source>
        <dbReference type="ARBA" id="ARBA00001946"/>
    </source>
</evidence>
<dbReference type="EMBL" id="JADGIZ020000034">
    <property type="protein sequence ID" value="KAL2914381.1"/>
    <property type="molecule type" value="Genomic_DNA"/>
</dbReference>
<dbReference type="Proteomes" id="UP001527925">
    <property type="component" value="Unassembled WGS sequence"/>
</dbReference>
<evidence type="ECO:0000256" key="12">
    <source>
        <dbReference type="SAM" id="MobiDB-lite"/>
    </source>
</evidence>
<dbReference type="InterPro" id="IPR004274">
    <property type="entry name" value="FCP1_dom"/>
</dbReference>
<dbReference type="InterPro" id="IPR000626">
    <property type="entry name" value="Ubiquitin-like_dom"/>
</dbReference>
<organism evidence="15 16">
    <name type="scientific">Polyrhizophydium stewartii</name>
    <dbReference type="NCBI Taxonomy" id="2732419"/>
    <lineage>
        <taxon>Eukaryota</taxon>
        <taxon>Fungi</taxon>
        <taxon>Fungi incertae sedis</taxon>
        <taxon>Chytridiomycota</taxon>
        <taxon>Chytridiomycota incertae sedis</taxon>
        <taxon>Chytridiomycetes</taxon>
        <taxon>Rhizophydiales</taxon>
        <taxon>Rhizophydiales incertae sedis</taxon>
        <taxon>Polyrhizophydium</taxon>
    </lineage>
</organism>
<keyword evidence="5" id="KW-0378">Hydrolase</keyword>
<proteinExistence type="predicted"/>
<dbReference type="InterPro" id="IPR051658">
    <property type="entry name" value="UBLCP1"/>
</dbReference>
<dbReference type="PROSITE" id="PS50053">
    <property type="entry name" value="UBIQUITIN_2"/>
    <property type="match status" value="1"/>
</dbReference>
<feature type="region of interest" description="Disordered" evidence="12">
    <location>
        <begin position="1"/>
        <end position="86"/>
    </location>
</feature>
<keyword evidence="16" id="KW-1185">Reference proteome</keyword>
<keyword evidence="8" id="KW-0539">Nucleus</keyword>
<dbReference type="Gene3D" id="3.40.50.1000">
    <property type="entry name" value="HAD superfamily/HAD-like"/>
    <property type="match status" value="1"/>
</dbReference>
<dbReference type="Pfam" id="PF00240">
    <property type="entry name" value="ubiquitin"/>
    <property type="match status" value="1"/>
</dbReference>
<evidence type="ECO:0000256" key="3">
    <source>
        <dbReference type="ARBA" id="ARBA00013081"/>
    </source>
</evidence>
<dbReference type="NCBIfam" id="TIGR02245">
    <property type="entry name" value="HAD_IIID1"/>
    <property type="match status" value="1"/>
</dbReference>
<dbReference type="Gene3D" id="3.10.20.90">
    <property type="entry name" value="Phosphatidylinositol 3-kinase Catalytic Subunit, Chain A, domain 1"/>
    <property type="match status" value="1"/>
</dbReference>
<evidence type="ECO:0000256" key="7">
    <source>
        <dbReference type="ARBA" id="ARBA00022912"/>
    </source>
</evidence>
<dbReference type="InterPro" id="IPR029071">
    <property type="entry name" value="Ubiquitin-like_domsf"/>
</dbReference>
<dbReference type="PROSITE" id="PS50969">
    <property type="entry name" value="FCP1"/>
    <property type="match status" value="1"/>
</dbReference>
<comment type="catalytic activity">
    <reaction evidence="10">
        <text>O-phospho-L-seryl-[protein] + H2O = L-seryl-[protein] + phosphate</text>
        <dbReference type="Rhea" id="RHEA:20629"/>
        <dbReference type="Rhea" id="RHEA-COMP:9863"/>
        <dbReference type="Rhea" id="RHEA-COMP:11604"/>
        <dbReference type="ChEBI" id="CHEBI:15377"/>
        <dbReference type="ChEBI" id="CHEBI:29999"/>
        <dbReference type="ChEBI" id="CHEBI:43474"/>
        <dbReference type="ChEBI" id="CHEBI:83421"/>
        <dbReference type="EC" id="3.1.3.16"/>
    </reaction>
</comment>
<dbReference type="PANTHER" id="PTHR48493:SF1">
    <property type="entry name" value="UBIQUITIN-LIKE DOMAIN-CONTAINING CTD PHOSPHATASE 1"/>
    <property type="match status" value="1"/>
</dbReference>
<dbReference type="InterPro" id="IPR036412">
    <property type="entry name" value="HAD-like_sf"/>
</dbReference>
<dbReference type="InterPro" id="IPR011943">
    <property type="entry name" value="HAD-SF_hydro_IIID"/>
</dbReference>